<protein>
    <submittedName>
        <fullName evidence="2">Uncharacterized protein</fullName>
    </submittedName>
</protein>
<evidence type="ECO:0000313" key="2">
    <source>
        <dbReference type="EMBL" id="CAA9358988.1"/>
    </source>
</evidence>
<organism evidence="2">
    <name type="scientific">uncultured Gemmatimonadota bacterium</name>
    <dbReference type="NCBI Taxonomy" id="203437"/>
    <lineage>
        <taxon>Bacteria</taxon>
        <taxon>Pseudomonadati</taxon>
        <taxon>Gemmatimonadota</taxon>
        <taxon>environmental samples</taxon>
    </lineage>
</organism>
<feature type="region of interest" description="Disordered" evidence="1">
    <location>
        <begin position="98"/>
        <end position="118"/>
    </location>
</feature>
<gene>
    <name evidence="2" type="ORF">AVDCRST_MAG68-4249</name>
</gene>
<feature type="region of interest" description="Disordered" evidence="1">
    <location>
        <begin position="137"/>
        <end position="156"/>
    </location>
</feature>
<dbReference type="EMBL" id="CADCTW010000195">
    <property type="protein sequence ID" value="CAA9358988.1"/>
    <property type="molecule type" value="Genomic_DNA"/>
</dbReference>
<evidence type="ECO:0000256" key="1">
    <source>
        <dbReference type="SAM" id="MobiDB-lite"/>
    </source>
</evidence>
<name>A0A6J4MFY9_9BACT</name>
<sequence length="189" mass="19646">MAGSNSAVAYSTPPTILPPDSSSVNDRSNLACPCDTAPGVLACRPGIDTRPRGVFCQASITWKSGACPMLRPGRTASTICSNGMSWFSWPARARSFTRASSSATVGEPERSTRRGRTLTKSPISPLVSLRPRFADGAPITTSGWPARRPSTAAHPASTVMNSVAPCLRPSALSPAVAFSSSTNGANAPR</sequence>
<dbReference type="AlphaFoldDB" id="A0A6J4MFY9"/>
<accession>A0A6J4MFY9</accession>
<feature type="region of interest" description="Disordered" evidence="1">
    <location>
        <begin position="1"/>
        <end position="22"/>
    </location>
</feature>
<reference evidence="2" key="1">
    <citation type="submission" date="2020-02" db="EMBL/GenBank/DDBJ databases">
        <authorList>
            <person name="Meier V. D."/>
        </authorList>
    </citation>
    <scope>NUCLEOTIDE SEQUENCE</scope>
    <source>
        <strain evidence="2">AVDCRST_MAG68</strain>
    </source>
</reference>
<proteinExistence type="predicted"/>